<dbReference type="CDD" id="cd04301">
    <property type="entry name" value="NAT_SF"/>
    <property type="match status" value="1"/>
</dbReference>
<dbReference type="Gene3D" id="3.40.630.30">
    <property type="match status" value="1"/>
</dbReference>
<dbReference type="InterPro" id="IPR016181">
    <property type="entry name" value="Acyl_CoA_acyltransferase"/>
</dbReference>
<evidence type="ECO:0000259" key="1">
    <source>
        <dbReference type="PROSITE" id="PS51186"/>
    </source>
</evidence>
<dbReference type="Proteomes" id="UP000001357">
    <property type="component" value="Unassembled WGS sequence"/>
</dbReference>
<dbReference type="RefSeq" id="XP_001742620.1">
    <property type="nucleotide sequence ID" value="XM_001742568.1"/>
</dbReference>
<dbReference type="Pfam" id="PF00583">
    <property type="entry name" value="Acetyltransf_1"/>
    <property type="match status" value="1"/>
</dbReference>
<dbReference type="GeneID" id="5887590"/>
<protein>
    <recommendedName>
        <fullName evidence="1">N-acetyltransferase domain-containing protein</fullName>
    </recommendedName>
</protein>
<dbReference type="AlphaFoldDB" id="A9UPE1"/>
<dbReference type="PROSITE" id="PS51186">
    <property type="entry name" value="GNAT"/>
    <property type="match status" value="1"/>
</dbReference>
<evidence type="ECO:0000313" key="2">
    <source>
        <dbReference type="EMBL" id="EDQ92858.1"/>
    </source>
</evidence>
<name>A9UPE1_MONBE</name>
<dbReference type="EMBL" id="CH991543">
    <property type="protein sequence ID" value="EDQ92858.1"/>
    <property type="molecule type" value="Genomic_DNA"/>
</dbReference>
<proteinExistence type="predicted"/>
<gene>
    <name evidence="2" type="ORF">MONBRDRAFT_4934</name>
</gene>
<reference evidence="2 3" key="1">
    <citation type="journal article" date="2008" name="Nature">
        <title>The genome of the choanoflagellate Monosiga brevicollis and the origin of metazoans.</title>
        <authorList>
            <consortium name="JGI Sequencing"/>
            <person name="King N."/>
            <person name="Westbrook M.J."/>
            <person name="Young S.L."/>
            <person name="Kuo A."/>
            <person name="Abedin M."/>
            <person name="Chapman J."/>
            <person name="Fairclough S."/>
            <person name="Hellsten U."/>
            <person name="Isogai Y."/>
            <person name="Letunic I."/>
            <person name="Marr M."/>
            <person name="Pincus D."/>
            <person name="Putnam N."/>
            <person name="Rokas A."/>
            <person name="Wright K.J."/>
            <person name="Zuzow R."/>
            <person name="Dirks W."/>
            <person name="Good M."/>
            <person name="Goodstein D."/>
            <person name="Lemons D."/>
            <person name="Li W."/>
            <person name="Lyons J.B."/>
            <person name="Morris A."/>
            <person name="Nichols S."/>
            <person name="Richter D.J."/>
            <person name="Salamov A."/>
            <person name="Bork P."/>
            <person name="Lim W.A."/>
            <person name="Manning G."/>
            <person name="Miller W.T."/>
            <person name="McGinnis W."/>
            <person name="Shapiro H."/>
            <person name="Tjian R."/>
            <person name="Grigoriev I.V."/>
            <person name="Rokhsar D."/>
        </authorList>
    </citation>
    <scope>NUCLEOTIDE SEQUENCE [LARGE SCALE GENOMIC DNA]</scope>
    <source>
        <strain evidence="3">MX1 / ATCC 50154</strain>
    </source>
</reference>
<feature type="domain" description="N-acetyltransferase" evidence="1">
    <location>
        <begin position="57"/>
        <end position="181"/>
    </location>
</feature>
<keyword evidence="3" id="KW-1185">Reference proteome</keyword>
<dbReference type="PANTHER" id="PTHR43138">
    <property type="entry name" value="ACETYLTRANSFERASE, GNAT FAMILY"/>
    <property type="match status" value="1"/>
</dbReference>
<dbReference type="InterPro" id="IPR000182">
    <property type="entry name" value="GNAT_dom"/>
</dbReference>
<organism evidence="2 3">
    <name type="scientific">Monosiga brevicollis</name>
    <name type="common">Choanoflagellate</name>
    <dbReference type="NCBI Taxonomy" id="81824"/>
    <lineage>
        <taxon>Eukaryota</taxon>
        <taxon>Choanoflagellata</taxon>
        <taxon>Craspedida</taxon>
        <taxon>Salpingoecidae</taxon>
        <taxon>Monosiga</taxon>
    </lineage>
</organism>
<evidence type="ECO:0000313" key="3">
    <source>
        <dbReference type="Proteomes" id="UP000001357"/>
    </source>
</evidence>
<dbReference type="STRING" id="81824.A9UPE1"/>
<accession>A9UPE1</accession>
<dbReference type="SUPFAM" id="SSF55729">
    <property type="entry name" value="Acyl-CoA N-acyltransferases (Nat)"/>
    <property type="match status" value="1"/>
</dbReference>
<dbReference type="PANTHER" id="PTHR43138:SF1">
    <property type="entry name" value="N-ACETYLTRANSFERASE ACA1"/>
    <property type="match status" value="1"/>
</dbReference>
<dbReference type="InParanoid" id="A9UPE1"/>
<dbReference type="InterPro" id="IPR052742">
    <property type="entry name" value="Mito_N-acetyltransferase"/>
</dbReference>
<dbReference type="KEGG" id="mbr:MONBRDRAFT_4934"/>
<sequence>MTSAYVFPERHELQALSMLPLNVVRRLPLFVTKGSTSTVPHSCVLYIRQRTTGQLDIVIDRPDEEDLEQARSILNEIITEGTTYPYLAPLDQDGFRGYFLSHDAFVAKHAGQVVGIFYIKPNFPGRCAHICNAGFCVPETHRRKGVARAMAQAYLQLAPQLGYHASMFNLVRAPRHSLPVL</sequence>
<dbReference type="GO" id="GO:0016747">
    <property type="term" value="F:acyltransferase activity, transferring groups other than amino-acyl groups"/>
    <property type="evidence" value="ECO:0007669"/>
    <property type="project" value="InterPro"/>
</dbReference>